<accession>A0A2M4B2R0</accession>
<protein>
    <submittedName>
        <fullName evidence="1">Putative secreted protein</fullName>
    </submittedName>
</protein>
<sequence>MSLWQMLPTSSNDPFLLCTLLSQSSALSTISDSMLMYLSACWNDFATNAVNQVLPLLSDSPKALKDPSVCLYVSSRW</sequence>
<dbReference type="EMBL" id="GGFK01014018">
    <property type="protein sequence ID" value="MBW47339.1"/>
    <property type="molecule type" value="Transcribed_RNA"/>
</dbReference>
<proteinExistence type="predicted"/>
<name>A0A2M4B2R0_9DIPT</name>
<dbReference type="AlphaFoldDB" id="A0A2M4B2R0"/>
<reference evidence="1" key="1">
    <citation type="submission" date="2018-01" db="EMBL/GenBank/DDBJ databases">
        <title>An insight into the sialome of Amazonian anophelines.</title>
        <authorList>
            <person name="Ribeiro J.M."/>
            <person name="Scarpassa V."/>
            <person name="Calvo E."/>
        </authorList>
    </citation>
    <scope>NUCLEOTIDE SEQUENCE</scope>
    <source>
        <tissue evidence="1">Salivary glands</tissue>
    </source>
</reference>
<evidence type="ECO:0000313" key="1">
    <source>
        <dbReference type="EMBL" id="MBW47339.1"/>
    </source>
</evidence>
<organism evidence="1">
    <name type="scientific">Anopheles triannulatus</name>
    <dbReference type="NCBI Taxonomy" id="58253"/>
    <lineage>
        <taxon>Eukaryota</taxon>
        <taxon>Metazoa</taxon>
        <taxon>Ecdysozoa</taxon>
        <taxon>Arthropoda</taxon>
        <taxon>Hexapoda</taxon>
        <taxon>Insecta</taxon>
        <taxon>Pterygota</taxon>
        <taxon>Neoptera</taxon>
        <taxon>Endopterygota</taxon>
        <taxon>Diptera</taxon>
        <taxon>Nematocera</taxon>
        <taxon>Culicoidea</taxon>
        <taxon>Culicidae</taxon>
        <taxon>Anophelinae</taxon>
        <taxon>Anopheles</taxon>
    </lineage>
</organism>